<dbReference type="Proteomes" id="UP000789901">
    <property type="component" value="Unassembled WGS sequence"/>
</dbReference>
<comment type="caution">
    <text evidence="1">The sequence shown here is derived from an EMBL/GenBank/DDBJ whole genome shotgun (WGS) entry which is preliminary data.</text>
</comment>
<dbReference type="EMBL" id="CAJVQB010012183">
    <property type="protein sequence ID" value="CAG8753490.1"/>
    <property type="molecule type" value="Genomic_DNA"/>
</dbReference>
<gene>
    <name evidence="1" type="ORF">GMARGA_LOCUS16661</name>
</gene>
<keyword evidence="2" id="KW-1185">Reference proteome</keyword>
<evidence type="ECO:0000313" key="2">
    <source>
        <dbReference type="Proteomes" id="UP000789901"/>
    </source>
</evidence>
<organism evidence="1 2">
    <name type="scientific">Gigaspora margarita</name>
    <dbReference type="NCBI Taxonomy" id="4874"/>
    <lineage>
        <taxon>Eukaryota</taxon>
        <taxon>Fungi</taxon>
        <taxon>Fungi incertae sedis</taxon>
        <taxon>Mucoromycota</taxon>
        <taxon>Glomeromycotina</taxon>
        <taxon>Glomeromycetes</taxon>
        <taxon>Diversisporales</taxon>
        <taxon>Gigasporaceae</taxon>
        <taxon>Gigaspora</taxon>
    </lineage>
</organism>
<name>A0ABN7VBJ6_GIGMA</name>
<proteinExistence type="predicted"/>
<reference evidence="1 2" key="1">
    <citation type="submission" date="2021-06" db="EMBL/GenBank/DDBJ databases">
        <authorList>
            <person name="Kallberg Y."/>
            <person name="Tangrot J."/>
            <person name="Rosling A."/>
        </authorList>
    </citation>
    <scope>NUCLEOTIDE SEQUENCE [LARGE SCALE GENOMIC DNA]</scope>
    <source>
        <strain evidence="1 2">120-4 pot B 10/14</strain>
    </source>
</reference>
<accession>A0ABN7VBJ6</accession>
<sequence>MSKVLLPKPEFKKIIFGSTSEVRRSWWKSHIRGLLVNEIVIKKCFYEKIWQRRYKEANQWEKDNGITAKDKHKKRRHEDSLVNNGVKDDQYQKREEVIERLFVQGVEDRVVNGVVPFLFGL</sequence>
<evidence type="ECO:0000313" key="1">
    <source>
        <dbReference type="EMBL" id="CAG8753490.1"/>
    </source>
</evidence>
<protein>
    <submittedName>
        <fullName evidence="1">46498_t:CDS:1</fullName>
    </submittedName>
</protein>